<evidence type="ECO:0000313" key="1">
    <source>
        <dbReference type="EMBL" id="MBM6618260.1"/>
    </source>
</evidence>
<gene>
    <name evidence="1" type="ORF">JR050_11375</name>
</gene>
<name>A0ABS2DID4_9BACI</name>
<evidence type="ECO:0000313" key="2">
    <source>
        <dbReference type="Proteomes" id="UP001518925"/>
    </source>
</evidence>
<keyword evidence="2" id="KW-1185">Reference proteome</keyword>
<organism evidence="1 2">
    <name type="scientific">Bacillus suaedaesalsae</name>
    <dbReference type="NCBI Taxonomy" id="2810349"/>
    <lineage>
        <taxon>Bacteria</taxon>
        <taxon>Bacillati</taxon>
        <taxon>Bacillota</taxon>
        <taxon>Bacilli</taxon>
        <taxon>Bacillales</taxon>
        <taxon>Bacillaceae</taxon>
        <taxon>Bacillus</taxon>
    </lineage>
</organism>
<dbReference type="InterPro" id="IPR020908">
    <property type="entry name" value="UPF0738"/>
</dbReference>
<dbReference type="RefSeq" id="WP_204203613.1">
    <property type="nucleotide sequence ID" value="NZ_JAFELM010000030.1"/>
</dbReference>
<comment type="caution">
    <text evidence="1">The sequence shown here is derived from an EMBL/GenBank/DDBJ whole genome shotgun (WGS) entry which is preliminary data.</text>
</comment>
<dbReference type="EMBL" id="JAFELM010000030">
    <property type="protein sequence ID" value="MBM6618260.1"/>
    <property type="molecule type" value="Genomic_DNA"/>
</dbReference>
<dbReference type="Proteomes" id="UP001518925">
    <property type="component" value="Unassembled WGS sequence"/>
</dbReference>
<proteinExistence type="predicted"/>
<reference evidence="1 2" key="1">
    <citation type="submission" date="2021-02" db="EMBL/GenBank/DDBJ databases">
        <title>Bacillus sp. RD4P76, an endophyte from a halophyte.</title>
        <authorList>
            <person name="Sun J.-Q."/>
        </authorList>
    </citation>
    <scope>NUCLEOTIDE SEQUENCE [LARGE SCALE GENOMIC DNA]</scope>
    <source>
        <strain evidence="1 2">RD4P76</strain>
    </source>
</reference>
<sequence>MSQKLSIQEVTWKNEGLYIKSNDTEMDAEQLSPAGKVLVDSNQFAFIYILETPAEYVYLPLPKEHWADLKKVLAEQATVTLFLNNREIVLEHIVEELQYVISNIEGNANYGDQMVEEVEAQFVK</sequence>
<accession>A0ABS2DID4</accession>
<dbReference type="Pfam" id="PF19785">
    <property type="entry name" value="UPF0738"/>
    <property type="match status" value="1"/>
</dbReference>
<protein>
    <submittedName>
        <fullName evidence="1">Uncharacterized protein</fullName>
    </submittedName>
</protein>